<keyword evidence="2" id="KW-1185">Reference proteome</keyword>
<comment type="caution">
    <text evidence="1">The sequence shown here is derived from an EMBL/GenBank/DDBJ whole genome shotgun (WGS) entry which is preliminary data.</text>
</comment>
<sequence length="110" mass="11938">MEAIRPRPQDDAWDDPGCLIESVLRSADPSSHAPNMPDPDTLVVAWLATLPRAVSPPDAARALLRRLAPTIPTPMPAAHHRLLDLLAYVAAHTRVAEPDNDTEPMEVPPS</sequence>
<evidence type="ECO:0000313" key="1">
    <source>
        <dbReference type="EMBL" id="KAA5603251.1"/>
    </source>
</evidence>
<dbReference type="AlphaFoldDB" id="A0A5M6I4U5"/>
<reference evidence="1 2" key="1">
    <citation type="submission" date="2019-09" db="EMBL/GenBank/DDBJ databases">
        <title>Genome sequence of Roseospira marina, one of the more divergent members of the non-sulfur purple photosynthetic bacterial family, the Rhodospirillaceae.</title>
        <authorList>
            <person name="Meyer T."/>
            <person name="Kyndt J."/>
        </authorList>
    </citation>
    <scope>NUCLEOTIDE SEQUENCE [LARGE SCALE GENOMIC DNA]</scope>
    <source>
        <strain evidence="1 2">DSM 15113</strain>
    </source>
</reference>
<dbReference type="EMBL" id="VWPJ01000038">
    <property type="protein sequence ID" value="KAA5603251.1"/>
    <property type="molecule type" value="Genomic_DNA"/>
</dbReference>
<dbReference type="OrthoDB" id="9881126at2"/>
<dbReference type="Proteomes" id="UP000324065">
    <property type="component" value="Unassembled WGS sequence"/>
</dbReference>
<organism evidence="1 2">
    <name type="scientific">Roseospira marina</name>
    <dbReference type="NCBI Taxonomy" id="140057"/>
    <lineage>
        <taxon>Bacteria</taxon>
        <taxon>Pseudomonadati</taxon>
        <taxon>Pseudomonadota</taxon>
        <taxon>Alphaproteobacteria</taxon>
        <taxon>Rhodospirillales</taxon>
        <taxon>Rhodospirillaceae</taxon>
        <taxon>Roseospira</taxon>
    </lineage>
</organism>
<accession>A0A5M6I4U5</accession>
<evidence type="ECO:0000313" key="2">
    <source>
        <dbReference type="Proteomes" id="UP000324065"/>
    </source>
</evidence>
<gene>
    <name evidence="1" type="ORF">F1188_19930</name>
</gene>
<protein>
    <submittedName>
        <fullName evidence="1">Uncharacterized protein</fullName>
    </submittedName>
</protein>
<proteinExistence type="predicted"/>
<dbReference type="RefSeq" id="WP_150064208.1">
    <property type="nucleotide sequence ID" value="NZ_JACHII010000036.1"/>
</dbReference>
<name>A0A5M6I4U5_9PROT</name>